<dbReference type="Proteomes" id="UP001162741">
    <property type="component" value="Chromosome"/>
</dbReference>
<proteinExistence type="predicted"/>
<dbReference type="PANTHER" id="PTHR35004">
    <property type="entry name" value="TRANSPOSASE RV3428C-RELATED"/>
    <property type="match status" value="1"/>
</dbReference>
<accession>A0ABY6J7C2</accession>
<evidence type="ECO:0000313" key="3">
    <source>
        <dbReference type="Proteomes" id="UP001162741"/>
    </source>
</evidence>
<reference evidence="2" key="1">
    <citation type="submission" date="2022-10" db="EMBL/GenBank/DDBJ databases">
        <title>Chitinophaga sp. nov., isolated from soil.</title>
        <authorList>
            <person name="Jeon C.O."/>
        </authorList>
    </citation>
    <scope>NUCLEOTIDE SEQUENCE</scope>
    <source>
        <strain evidence="2">R8</strain>
    </source>
</reference>
<dbReference type="PROSITE" id="PS50994">
    <property type="entry name" value="INTEGRASE"/>
    <property type="match status" value="1"/>
</dbReference>
<dbReference type="InterPro" id="IPR001584">
    <property type="entry name" value="Integrase_cat-core"/>
</dbReference>
<dbReference type="InterPro" id="IPR036397">
    <property type="entry name" value="RNaseH_sf"/>
</dbReference>
<dbReference type="PANTHER" id="PTHR35004:SF8">
    <property type="entry name" value="TRANSPOSASE RV3428C-RELATED"/>
    <property type="match status" value="1"/>
</dbReference>
<evidence type="ECO:0000259" key="1">
    <source>
        <dbReference type="PROSITE" id="PS50994"/>
    </source>
</evidence>
<dbReference type="EMBL" id="CP107006">
    <property type="protein sequence ID" value="UYQ95584.1"/>
    <property type="molecule type" value="Genomic_DNA"/>
</dbReference>
<name>A0ABY6J7C2_9BACT</name>
<evidence type="ECO:0000313" key="2">
    <source>
        <dbReference type="EMBL" id="UYQ95584.1"/>
    </source>
</evidence>
<keyword evidence="3" id="KW-1185">Reference proteome</keyword>
<dbReference type="RefSeq" id="WP_264283302.1">
    <property type="nucleotide sequence ID" value="NZ_CP107006.1"/>
</dbReference>
<dbReference type="InterPro" id="IPR012337">
    <property type="entry name" value="RNaseH-like_sf"/>
</dbReference>
<dbReference type="Gene3D" id="3.30.420.10">
    <property type="entry name" value="Ribonuclease H-like superfamily/Ribonuclease H"/>
    <property type="match status" value="1"/>
</dbReference>
<organism evidence="2 3">
    <name type="scientific">Chitinophaga horti</name>
    <dbReference type="NCBI Taxonomy" id="2920382"/>
    <lineage>
        <taxon>Bacteria</taxon>
        <taxon>Pseudomonadati</taxon>
        <taxon>Bacteroidota</taxon>
        <taxon>Chitinophagia</taxon>
        <taxon>Chitinophagales</taxon>
        <taxon>Chitinophagaceae</taxon>
        <taxon>Chitinophaga</taxon>
    </lineage>
</organism>
<dbReference type="SUPFAM" id="SSF53098">
    <property type="entry name" value="Ribonuclease H-like"/>
    <property type="match status" value="1"/>
</dbReference>
<gene>
    <name evidence="2" type="ORF">MKQ68_10770</name>
</gene>
<feature type="domain" description="Integrase catalytic" evidence="1">
    <location>
        <begin position="1"/>
        <end position="117"/>
    </location>
</feature>
<protein>
    <recommendedName>
        <fullName evidence="1">Integrase catalytic domain-containing protein</fullName>
    </recommendedName>
</protein>
<sequence>MLKFYGGAPATILCDNLKTAVIRPDRYEAVFTDVCAQLGEHYCTTFSATRPYSPRDKAMVERAVNIVYNNIFAPLRNQDFTSLTALNAAIAQQLILLNDKPYKKTPYSRNYLFKQDEQHLLKPLGARVNKLNVFLEKTPDSSSLNSFYRGRFEQDGELLEFTDDGRGYYYLEFENGDSIELHASNVKLYGRS</sequence>